<name>A0A1N7K0G8_9BACI</name>
<dbReference type="STRING" id="570947.SAMN05421687_108105"/>
<feature type="transmembrane region" description="Helical" evidence="1">
    <location>
        <begin position="66"/>
        <end position="99"/>
    </location>
</feature>
<dbReference type="PANTHER" id="PTHR41324:SF1">
    <property type="entry name" value="DUF2232 DOMAIN-CONTAINING PROTEIN"/>
    <property type="match status" value="1"/>
</dbReference>
<organism evidence="2 3">
    <name type="scientific">Salimicrobium flavidum</name>
    <dbReference type="NCBI Taxonomy" id="570947"/>
    <lineage>
        <taxon>Bacteria</taxon>
        <taxon>Bacillati</taxon>
        <taxon>Bacillota</taxon>
        <taxon>Bacilli</taxon>
        <taxon>Bacillales</taxon>
        <taxon>Bacillaceae</taxon>
        <taxon>Salimicrobium</taxon>
    </lineage>
</organism>
<proteinExistence type="predicted"/>
<dbReference type="EMBL" id="FTOC01000008">
    <property type="protein sequence ID" value="SIS55093.1"/>
    <property type="molecule type" value="Genomic_DNA"/>
</dbReference>
<keyword evidence="1" id="KW-0472">Membrane</keyword>
<keyword evidence="3" id="KW-1185">Reference proteome</keyword>
<dbReference type="Proteomes" id="UP000187608">
    <property type="component" value="Unassembled WGS sequence"/>
</dbReference>
<feature type="transmembrane region" description="Helical" evidence="1">
    <location>
        <begin position="111"/>
        <end position="133"/>
    </location>
</feature>
<protein>
    <submittedName>
        <fullName evidence="2">Uncharacterized conserved protein YybS, DUF2232 family</fullName>
    </submittedName>
</protein>
<dbReference type="Pfam" id="PF09991">
    <property type="entry name" value="DUF2232"/>
    <property type="match status" value="1"/>
</dbReference>
<evidence type="ECO:0000256" key="1">
    <source>
        <dbReference type="SAM" id="Phobius"/>
    </source>
</evidence>
<feature type="transmembrane region" description="Helical" evidence="1">
    <location>
        <begin position="20"/>
        <end position="46"/>
    </location>
</feature>
<dbReference type="InterPro" id="IPR018710">
    <property type="entry name" value="DUF2232"/>
</dbReference>
<sequence length="323" mass="36400">MEKKWGYEMKNTKQITEGALLTGIYLVMLLVILFLPIPILGTFLMFALPIPFVIYSYHFGFQSGFIMLFGATVLASIIATVFSFPVTLLTGIGGVCLGGAMHKKRDAYETWVIGSLGFIGGLVAVYVLTQALFGMNWMEQIQVAIDESINMTENMLGSVGGEDTEATIQMLREQMESLPDYLPSILAATGIVMALISQWLSYKLLNRLEKAGLFFPPVREMRLPTSILWYYFIALVMNLIFMDQEGIWYIATINVFTLTGMLLILQGFSFIFFYSQRKQWSKAVPVLAIILSVLLPQIFLYLVRILGIIDIGFPLRDKVKEKK</sequence>
<feature type="transmembrane region" description="Helical" evidence="1">
    <location>
        <begin position="286"/>
        <end position="309"/>
    </location>
</feature>
<evidence type="ECO:0000313" key="3">
    <source>
        <dbReference type="Proteomes" id="UP000187608"/>
    </source>
</evidence>
<feature type="transmembrane region" description="Helical" evidence="1">
    <location>
        <begin position="247"/>
        <end position="274"/>
    </location>
</feature>
<evidence type="ECO:0000313" key="2">
    <source>
        <dbReference type="EMBL" id="SIS55093.1"/>
    </source>
</evidence>
<feature type="transmembrane region" description="Helical" evidence="1">
    <location>
        <begin position="223"/>
        <end position="241"/>
    </location>
</feature>
<keyword evidence="1" id="KW-0812">Transmembrane</keyword>
<dbReference type="PANTHER" id="PTHR41324">
    <property type="entry name" value="MEMBRANE PROTEIN-RELATED"/>
    <property type="match status" value="1"/>
</dbReference>
<reference evidence="3" key="1">
    <citation type="submission" date="2017-01" db="EMBL/GenBank/DDBJ databases">
        <authorList>
            <person name="Varghese N."/>
            <person name="Submissions S."/>
        </authorList>
    </citation>
    <scope>NUCLEOTIDE SEQUENCE [LARGE SCALE GENOMIC DNA]</scope>
    <source>
        <strain evidence="3">DSM 23127</strain>
    </source>
</reference>
<feature type="transmembrane region" description="Helical" evidence="1">
    <location>
        <begin position="181"/>
        <end position="202"/>
    </location>
</feature>
<gene>
    <name evidence="2" type="ORF">SAMN05421687_108105</name>
</gene>
<keyword evidence="1" id="KW-1133">Transmembrane helix</keyword>
<accession>A0A1N7K0G8</accession>
<dbReference type="RefSeq" id="WP_234983175.1">
    <property type="nucleotide sequence ID" value="NZ_FTOC01000008.1"/>
</dbReference>
<dbReference type="AlphaFoldDB" id="A0A1N7K0G8"/>